<dbReference type="EMBL" id="ML180017">
    <property type="protein sequence ID" value="THU79514.1"/>
    <property type="molecule type" value="Genomic_DNA"/>
</dbReference>
<organism evidence="2 4">
    <name type="scientific">Dendrothele bispora (strain CBS 962.96)</name>
    <dbReference type="NCBI Taxonomy" id="1314807"/>
    <lineage>
        <taxon>Eukaryota</taxon>
        <taxon>Fungi</taxon>
        <taxon>Dikarya</taxon>
        <taxon>Basidiomycota</taxon>
        <taxon>Agaricomycotina</taxon>
        <taxon>Agaricomycetes</taxon>
        <taxon>Agaricomycetidae</taxon>
        <taxon>Agaricales</taxon>
        <taxon>Agaricales incertae sedis</taxon>
        <taxon>Dendrothele</taxon>
    </lineage>
</organism>
<evidence type="ECO:0000256" key="1">
    <source>
        <dbReference type="SAM" id="MobiDB-lite"/>
    </source>
</evidence>
<name>A0A4S8KUF0_DENBC</name>
<reference evidence="2 4" key="1">
    <citation type="journal article" date="2019" name="Nat. Ecol. Evol.">
        <title>Megaphylogeny resolves global patterns of mushroom evolution.</title>
        <authorList>
            <person name="Varga T."/>
            <person name="Krizsan K."/>
            <person name="Foldi C."/>
            <person name="Dima B."/>
            <person name="Sanchez-Garcia M."/>
            <person name="Sanchez-Ramirez S."/>
            <person name="Szollosi G.J."/>
            <person name="Szarkandi J.G."/>
            <person name="Papp V."/>
            <person name="Albert L."/>
            <person name="Andreopoulos W."/>
            <person name="Angelini C."/>
            <person name="Antonin V."/>
            <person name="Barry K.W."/>
            <person name="Bougher N.L."/>
            <person name="Buchanan P."/>
            <person name="Buyck B."/>
            <person name="Bense V."/>
            <person name="Catcheside P."/>
            <person name="Chovatia M."/>
            <person name="Cooper J."/>
            <person name="Damon W."/>
            <person name="Desjardin D."/>
            <person name="Finy P."/>
            <person name="Geml J."/>
            <person name="Haridas S."/>
            <person name="Hughes K."/>
            <person name="Justo A."/>
            <person name="Karasinski D."/>
            <person name="Kautmanova I."/>
            <person name="Kiss B."/>
            <person name="Kocsube S."/>
            <person name="Kotiranta H."/>
            <person name="LaButti K.M."/>
            <person name="Lechner B.E."/>
            <person name="Liimatainen K."/>
            <person name="Lipzen A."/>
            <person name="Lukacs Z."/>
            <person name="Mihaltcheva S."/>
            <person name="Morgado L.N."/>
            <person name="Niskanen T."/>
            <person name="Noordeloos M.E."/>
            <person name="Ohm R.A."/>
            <person name="Ortiz-Santana B."/>
            <person name="Ovrebo C."/>
            <person name="Racz N."/>
            <person name="Riley R."/>
            <person name="Savchenko A."/>
            <person name="Shiryaev A."/>
            <person name="Soop K."/>
            <person name="Spirin V."/>
            <person name="Szebenyi C."/>
            <person name="Tomsovsky M."/>
            <person name="Tulloss R.E."/>
            <person name="Uehling J."/>
            <person name="Grigoriev I.V."/>
            <person name="Vagvolgyi C."/>
            <person name="Papp T."/>
            <person name="Martin F.M."/>
            <person name="Miettinen O."/>
            <person name="Hibbett D.S."/>
            <person name="Nagy L.G."/>
        </authorList>
    </citation>
    <scope>NUCLEOTIDE SEQUENCE [LARGE SCALE GENOMIC DNA]</scope>
    <source>
        <strain evidence="2 4">CBS 962.96</strain>
    </source>
</reference>
<accession>A0A4S8KUF0</accession>
<proteinExistence type="predicted"/>
<evidence type="ECO:0000313" key="2">
    <source>
        <dbReference type="EMBL" id="THU79514.1"/>
    </source>
</evidence>
<dbReference type="Proteomes" id="UP000297245">
    <property type="component" value="Unassembled WGS sequence"/>
</dbReference>
<dbReference type="AlphaFoldDB" id="A0A4S8KUF0"/>
<protein>
    <submittedName>
        <fullName evidence="2">Uncharacterized protein</fullName>
    </submittedName>
</protein>
<dbReference type="EMBL" id="ML179106">
    <property type="protein sequence ID" value="THV00303.1"/>
    <property type="molecule type" value="Genomic_DNA"/>
</dbReference>
<evidence type="ECO:0000313" key="4">
    <source>
        <dbReference type="Proteomes" id="UP000297245"/>
    </source>
</evidence>
<evidence type="ECO:0000313" key="3">
    <source>
        <dbReference type="EMBL" id="THV00303.1"/>
    </source>
</evidence>
<keyword evidence="4" id="KW-1185">Reference proteome</keyword>
<sequence length="266" mass="29636">MSRRTSRTPSTAHHSQNQPYQPSTLQTSNSSSGTCAYDESFLHELLRTAPPVKPEFESMFFSRANYENFAESCITPDDVDTAHHEINTAVAAPSPPLPIQPQDEITFPDSTEKGQQYDAVFPTQHGFDIIIRRTGQDLGMIGIYCVRKYGGIGQPLELLNLATYRDISVVSVLALPGQPPFNPFNLSGASRELTIWEIVDPSRWLDLPPAQMPYLAQWRLFPSVFHHHVVTKGQEPLVAIGGGGTFVQLMRNGVITCDTIDKFYRS</sequence>
<feature type="compositionally biased region" description="Polar residues" evidence="1">
    <location>
        <begin position="7"/>
        <end position="33"/>
    </location>
</feature>
<feature type="region of interest" description="Disordered" evidence="1">
    <location>
        <begin position="1"/>
        <end position="33"/>
    </location>
</feature>
<gene>
    <name evidence="3" type="ORF">K435DRAFT_837391</name>
    <name evidence="2" type="ORF">K435DRAFT_973136</name>
</gene>